<dbReference type="Proteomes" id="UP001189624">
    <property type="component" value="Chromosome 6"/>
</dbReference>
<proteinExistence type="predicted"/>
<dbReference type="AlphaFoldDB" id="A0AA86VKW8"/>
<evidence type="ECO:0000256" key="1">
    <source>
        <dbReference type="SAM" id="MobiDB-lite"/>
    </source>
</evidence>
<feature type="compositionally biased region" description="Basic and acidic residues" evidence="1">
    <location>
        <begin position="77"/>
        <end position="88"/>
    </location>
</feature>
<accession>A0AA86VKW8</accession>
<dbReference type="EMBL" id="OY731403">
    <property type="protein sequence ID" value="CAJ1964304.1"/>
    <property type="molecule type" value="Genomic_DNA"/>
</dbReference>
<dbReference type="Gramene" id="rna-AYBTSS11_LOCUS20241">
    <property type="protein sequence ID" value="CAJ1964304.1"/>
    <property type="gene ID" value="gene-AYBTSS11_LOCUS20241"/>
</dbReference>
<keyword evidence="3" id="KW-1185">Reference proteome</keyword>
<reference evidence="2" key="1">
    <citation type="submission" date="2023-10" db="EMBL/GenBank/DDBJ databases">
        <authorList>
            <person name="Domelevo Entfellner J.-B."/>
        </authorList>
    </citation>
    <scope>NUCLEOTIDE SEQUENCE</scope>
</reference>
<gene>
    <name evidence="2" type="ORF">AYBTSS11_LOCUS20241</name>
</gene>
<evidence type="ECO:0000313" key="3">
    <source>
        <dbReference type="Proteomes" id="UP001189624"/>
    </source>
</evidence>
<name>A0AA86VKW8_9FABA</name>
<organism evidence="2 3">
    <name type="scientific">Sphenostylis stenocarpa</name>
    <dbReference type="NCBI Taxonomy" id="92480"/>
    <lineage>
        <taxon>Eukaryota</taxon>
        <taxon>Viridiplantae</taxon>
        <taxon>Streptophyta</taxon>
        <taxon>Embryophyta</taxon>
        <taxon>Tracheophyta</taxon>
        <taxon>Spermatophyta</taxon>
        <taxon>Magnoliopsida</taxon>
        <taxon>eudicotyledons</taxon>
        <taxon>Gunneridae</taxon>
        <taxon>Pentapetalae</taxon>
        <taxon>rosids</taxon>
        <taxon>fabids</taxon>
        <taxon>Fabales</taxon>
        <taxon>Fabaceae</taxon>
        <taxon>Papilionoideae</taxon>
        <taxon>50 kb inversion clade</taxon>
        <taxon>NPAAA clade</taxon>
        <taxon>indigoferoid/millettioid clade</taxon>
        <taxon>Phaseoleae</taxon>
        <taxon>Sphenostylis</taxon>
    </lineage>
</organism>
<protein>
    <submittedName>
        <fullName evidence="2">Uncharacterized protein</fullName>
    </submittedName>
</protein>
<evidence type="ECO:0000313" key="2">
    <source>
        <dbReference type="EMBL" id="CAJ1964304.1"/>
    </source>
</evidence>
<sequence length="104" mass="11747">MQLLGFRGKENYVHSKALILGQVRKQCMKRLTKAFPDAQTRATPKFGLNKKTPYPDLGFQTTIPGYTYRNEWQKEKAKGLAPESKGDSESNSIMAGYSFRQLTG</sequence>
<feature type="region of interest" description="Disordered" evidence="1">
    <location>
        <begin position="77"/>
        <end position="104"/>
    </location>
</feature>